<dbReference type="Pfam" id="PF04954">
    <property type="entry name" value="SIP"/>
    <property type="match status" value="1"/>
</dbReference>
<dbReference type="Pfam" id="PF08021">
    <property type="entry name" value="FAD_binding_9"/>
    <property type="match status" value="1"/>
</dbReference>
<dbReference type="InterPro" id="IPR017927">
    <property type="entry name" value="FAD-bd_FR_type"/>
</dbReference>
<dbReference type="PANTHER" id="PTHR30157">
    <property type="entry name" value="FERRIC REDUCTASE, NADPH-DEPENDENT"/>
    <property type="match status" value="1"/>
</dbReference>
<dbReference type="InterPro" id="IPR013113">
    <property type="entry name" value="SIP_FAD-bd"/>
</dbReference>
<name>A0A5J5E3N3_9BIFI</name>
<organism evidence="3 4">
    <name type="scientific">Bifidobacterium vespertilionis</name>
    <dbReference type="NCBI Taxonomy" id="2562524"/>
    <lineage>
        <taxon>Bacteria</taxon>
        <taxon>Bacillati</taxon>
        <taxon>Actinomycetota</taxon>
        <taxon>Actinomycetes</taxon>
        <taxon>Bifidobacteriales</taxon>
        <taxon>Bifidobacteriaceae</taxon>
        <taxon>Bifidobacterium</taxon>
    </lineage>
</organism>
<evidence type="ECO:0000313" key="4">
    <source>
        <dbReference type="Proteomes" id="UP000345527"/>
    </source>
</evidence>
<dbReference type="EMBL" id="RZOA01000006">
    <property type="protein sequence ID" value="KAA8823766.1"/>
    <property type="molecule type" value="Genomic_DNA"/>
</dbReference>
<keyword evidence="5" id="KW-1185">Reference proteome</keyword>
<dbReference type="PROSITE" id="PS51384">
    <property type="entry name" value="FAD_FR"/>
    <property type="match status" value="1"/>
</dbReference>
<comment type="caution">
    <text evidence="3">The sequence shown here is derived from an EMBL/GenBank/DDBJ whole genome shotgun (WGS) entry which is preliminary data.</text>
</comment>
<dbReference type="InterPro" id="IPR039374">
    <property type="entry name" value="SIP_fam"/>
</dbReference>
<dbReference type="CDD" id="cd06193">
    <property type="entry name" value="siderophore_interacting"/>
    <property type="match status" value="1"/>
</dbReference>
<dbReference type="EMBL" id="RZNZ01000018">
    <property type="protein sequence ID" value="KAA8816994.1"/>
    <property type="molecule type" value="Genomic_DNA"/>
</dbReference>
<dbReference type="Gene3D" id="3.40.50.80">
    <property type="entry name" value="Nucleotide-binding domain of ferredoxin-NADP reductase (FNR) module"/>
    <property type="match status" value="1"/>
</dbReference>
<proteinExistence type="predicted"/>
<dbReference type="GO" id="GO:0016491">
    <property type="term" value="F:oxidoreductase activity"/>
    <property type="evidence" value="ECO:0007669"/>
    <property type="project" value="InterPro"/>
</dbReference>
<dbReference type="Gene3D" id="2.40.30.10">
    <property type="entry name" value="Translation factors"/>
    <property type="match status" value="1"/>
</dbReference>
<evidence type="ECO:0000313" key="3">
    <source>
        <dbReference type="EMBL" id="KAA8823766.1"/>
    </source>
</evidence>
<dbReference type="RefSeq" id="WP_150353709.1">
    <property type="nucleotide sequence ID" value="NZ_RZNZ01000018.1"/>
</dbReference>
<dbReference type="SUPFAM" id="SSF63380">
    <property type="entry name" value="Riboflavin synthase domain-like"/>
    <property type="match status" value="1"/>
</dbReference>
<dbReference type="InterPro" id="IPR007037">
    <property type="entry name" value="SIP_rossman_dom"/>
</dbReference>
<dbReference type="InterPro" id="IPR039261">
    <property type="entry name" value="FNR_nucleotide-bd"/>
</dbReference>
<evidence type="ECO:0000259" key="1">
    <source>
        <dbReference type="PROSITE" id="PS51384"/>
    </source>
</evidence>
<sequence>MAKPQSHPPFTPFIARVETAERLAPHVMRITFTGPELHHVANTGYDQRIKLLLPLADDPQWEHSPLLSEECRTQGTWWDVWRSLPVNQRNPIRTYTLRDVTADGRVIIDFALHAPAGPAGTFAANAQPGNTVVLVAPDARSSTYGGGIDFHPGIASQVLLVGDETAAPAIGGIVDSLARAGWPGRVTAFVETPAREDHWPMTGLPDGRSTILWMPRDGRERGADLVEQVRGWASSHPQLFTTRWRKTGTATGPAAPSPSDFTEADIDRELLWETPGEGVPTAGQLPKLATGSDGFYAWVAGEAAVVRDIRRVLLRDHGLDRRRAAFMGYWRAGRAEN</sequence>
<dbReference type="AlphaFoldDB" id="A0A5J5E3N3"/>
<dbReference type="PANTHER" id="PTHR30157:SF0">
    <property type="entry name" value="NADPH-DEPENDENT FERRIC-CHELATE REDUCTASE"/>
    <property type="match status" value="1"/>
</dbReference>
<protein>
    <submittedName>
        <fullName evidence="3">Siderophore-interacting protein</fullName>
    </submittedName>
</protein>
<evidence type="ECO:0000313" key="5">
    <source>
        <dbReference type="Proteomes" id="UP000374630"/>
    </source>
</evidence>
<feature type="domain" description="FAD-binding FR-type" evidence="1">
    <location>
        <begin position="10"/>
        <end position="153"/>
    </location>
</feature>
<accession>A0A5J5E3N3</accession>
<dbReference type="OrthoDB" id="3291337at2"/>
<evidence type="ECO:0000313" key="2">
    <source>
        <dbReference type="EMBL" id="KAA8816994.1"/>
    </source>
</evidence>
<dbReference type="Proteomes" id="UP000345527">
    <property type="component" value="Unassembled WGS sequence"/>
</dbReference>
<reference evidence="4 5" key="1">
    <citation type="journal article" date="2019" name="Syst. Appl. Microbiol.">
        <title>Characterization of Bifidobacterium species in feaces of the Egyptian fruit bat: Description of B. vespertilionis sp. nov. and B. rousetti sp. nov.</title>
        <authorList>
            <person name="Modesto M."/>
            <person name="Satti M."/>
            <person name="Watanabe K."/>
            <person name="Puglisi E."/>
            <person name="Morelli L."/>
            <person name="Huang C.-H."/>
            <person name="Liou J.-S."/>
            <person name="Miyashita M."/>
            <person name="Tamura T."/>
            <person name="Saito S."/>
            <person name="Mori K."/>
            <person name="Huang L."/>
            <person name="Sciavilla P."/>
            <person name="Sandri C."/>
            <person name="Spiezio C."/>
            <person name="Vitali F."/>
            <person name="Cavalieri D."/>
            <person name="Perpetuini G."/>
            <person name="Tofalo R."/>
            <person name="Bonetti A."/>
            <person name="Arita M."/>
            <person name="Mattarelli P."/>
        </authorList>
    </citation>
    <scope>NUCLEOTIDE SEQUENCE [LARGE SCALE GENOMIC DNA]</scope>
    <source>
        <strain evidence="2 5">RST16</strain>
        <strain evidence="3 4">RST8</strain>
    </source>
</reference>
<dbReference type="InterPro" id="IPR017938">
    <property type="entry name" value="Riboflavin_synthase-like_b-brl"/>
</dbReference>
<gene>
    <name evidence="3" type="ORF">EM848_04335</name>
    <name evidence="2" type="ORF">EMO90_10710</name>
</gene>
<dbReference type="Proteomes" id="UP000374630">
    <property type="component" value="Unassembled WGS sequence"/>
</dbReference>